<reference evidence="1 2" key="1">
    <citation type="submission" date="2024-01" db="EMBL/GenBank/DDBJ databases">
        <title>The complete chloroplast genome sequence of Lithospermum erythrorhizon: insights into the phylogenetic relationship among Boraginaceae species and the maternal lineages of purple gromwells.</title>
        <authorList>
            <person name="Okada T."/>
            <person name="Watanabe K."/>
        </authorList>
    </citation>
    <scope>NUCLEOTIDE SEQUENCE [LARGE SCALE GENOMIC DNA]</scope>
</reference>
<evidence type="ECO:0000313" key="1">
    <source>
        <dbReference type="EMBL" id="GAA0171338.1"/>
    </source>
</evidence>
<proteinExistence type="predicted"/>
<organism evidence="1 2">
    <name type="scientific">Lithospermum erythrorhizon</name>
    <name type="common">Purple gromwell</name>
    <name type="synonym">Lithospermum officinale var. erythrorhizon</name>
    <dbReference type="NCBI Taxonomy" id="34254"/>
    <lineage>
        <taxon>Eukaryota</taxon>
        <taxon>Viridiplantae</taxon>
        <taxon>Streptophyta</taxon>
        <taxon>Embryophyta</taxon>
        <taxon>Tracheophyta</taxon>
        <taxon>Spermatophyta</taxon>
        <taxon>Magnoliopsida</taxon>
        <taxon>eudicotyledons</taxon>
        <taxon>Gunneridae</taxon>
        <taxon>Pentapetalae</taxon>
        <taxon>asterids</taxon>
        <taxon>lamiids</taxon>
        <taxon>Boraginales</taxon>
        <taxon>Boraginaceae</taxon>
        <taxon>Boraginoideae</taxon>
        <taxon>Lithospermeae</taxon>
        <taxon>Lithospermum</taxon>
    </lineage>
</organism>
<comment type="caution">
    <text evidence="1">The sequence shown here is derived from an EMBL/GenBank/DDBJ whole genome shotgun (WGS) entry which is preliminary data.</text>
</comment>
<name>A0AAV3R5W4_LITER</name>
<dbReference type="EMBL" id="BAABME010007632">
    <property type="protein sequence ID" value="GAA0171338.1"/>
    <property type="molecule type" value="Genomic_DNA"/>
</dbReference>
<gene>
    <name evidence="1" type="ORF">LIER_25392</name>
</gene>
<protein>
    <submittedName>
        <fullName evidence="1">Uncharacterized protein</fullName>
    </submittedName>
</protein>
<dbReference type="Proteomes" id="UP001454036">
    <property type="component" value="Unassembled WGS sequence"/>
</dbReference>
<keyword evidence="2" id="KW-1185">Reference proteome</keyword>
<sequence>MPVVTTHAKYLELPISIGSFKKEVFNSIIDKSKPRWLIGSLGHYQKQIRIKRKYIGYPEISYVNPKRRGDWVLGKLRTSTRPCFANSYTGGETELYLKQLPINGLSIQNTNKVITPVIGEFKDLTVSSLIVHEIGVCDFTKIHALFFPIDSEAMVNLPFNRLDNRDRPI</sequence>
<accession>A0AAV3R5W4</accession>
<dbReference type="AlphaFoldDB" id="A0AAV3R5W4"/>
<evidence type="ECO:0000313" key="2">
    <source>
        <dbReference type="Proteomes" id="UP001454036"/>
    </source>
</evidence>